<protein>
    <submittedName>
        <fullName evidence="2">Uncharacterized protein</fullName>
    </submittedName>
</protein>
<evidence type="ECO:0000313" key="3">
    <source>
        <dbReference type="Proteomes" id="UP001066276"/>
    </source>
</evidence>
<comment type="caution">
    <text evidence="2">The sequence shown here is derived from an EMBL/GenBank/DDBJ whole genome shotgun (WGS) entry which is preliminary data.</text>
</comment>
<accession>A0AAV7NES8</accession>
<organism evidence="2 3">
    <name type="scientific">Pleurodeles waltl</name>
    <name type="common">Iberian ribbed newt</name>
    <dbReference type="NCBI Taxonomy" id="8319"/>
    <lineage>
        <taxon>Eukaryota</taxon>
        <taxon>Metazoa</taxon>
        <taxon>Chordata</taxon>
        <taxon>Craniata</taxon>
        <taxon>Vertebrata</taxon>
        <taxon>Euteleostomi</taxon>
        <taxon>Amphibia</taxon>
        <taxon>Batrachia</taxon>
        <taxon>Caudata</taxon>
        <taxon>Salamandroidea</taxon>
        <taxon>Salamandridae</taxon>
        <taxon>Pleurodelinae</taxon>
        <taxon>Pleurodeles</taxon>
    </lineage>
</organism>
<evidence type="ECO:0000256" key="1">
    <source>
        <dbReference type="SAM" id="MobiDB-lite"/>
    </source>
</evidence>
<feature type="region of interest" description="Disordered" evidence="1">
    <location>
        <begin position="1"/>
        <end position="143"/>
    </location>
</feature>
<name>A0AAV7NES8_PLEWA</name>
<reference evidence="2" key="1">
    <citation type="journal article" date="2022" name="bioRxiv">
        <title>Sequencing and chromosome-scale assembly of the giantPleurodeles waltlgenome.</title>
        <authorList>
            <person name="Brown T."/>
            <person name="Elewa A."/>
            <person name="Iarovenko S."/>
            <person name="Subramanian E."/>
            <person name="Araus A.J."/>
            <person name="Petzold A."/>
            <person name="Susuki M."/>
            <person name="Suzuki K.-i.T."/>
            <person name="Hayashi T."/>
            <person name="Toyoda A."/>
            <person name="Oliveira C."/>
            <person name="Osipova E."/>
            <person name="Leigh N.D."/>
            <person name="Simon A."/>
            <person name="Yun M.H."/>
        </authorList>
    </citation>
    <scope>NUCLEOTIDE SEQUENCE</scope>
    <source>
        <strain evidence="2">20211129_DDA</strain>
        <tissue evidence="2">Liver</tissue>
    </source>
</reference>
<keyword evidence="3" id="KW-1185">Reference proteome</keyword>
<dbReference type="EMBL" id="JANPWB010000012">
    <property type="protein sequence ID" value="KAJ1112863.1"/>
    <property type="molecule type" value="Genomic_DNA"/>
</dbReference>
<gene>
    <name evidence="2" type="ORF">NDU88_001124</name>
</gene>
<feature type="compositionally biased region" description="Acidic residues" evidence="1">
    <location>
        <begin position="128"/>
        <end position="143"/>
    </location>
</feature>
<evidence type="ECO:0000313" key="2">
    <source>
        <dbReference type="EMBL" id="KAJ1112863.1"/>
    </source>
</evidence>
<sequence length="143" mass="15074">MFAATSKGNAVEGNELSLHRKASSKIPNNAVNANDGRPGMPGKHSNRVLEPLPTSTRSGPIEKCPGDTSKSGALLRRDKQETEANISSAIIAEPSTEDDATEENTVRGGDNVGEDAAGEGKGPRESSTETDGEEEEQLEENNK</sequence>
<dbReference type="AlphaFoldDB" id="A0AAV7NES8"/>
<dbReference type="Proteomes" id="UP001066276">
    <property type="component" value="Chromosome 8"/>
</dbReference>
<proteinExistence type="predicted"/>